<accession>A0A6S6WD43</accession>
<evidence type="ECO:0000313" key="2">
    <source>
        <dbReference type="Proteomes" id="UP000472372"/>
    </source>
</evidence>
<dbReference type="EMBL" id="HG992985">
    <property type="protein sequence ID" value="CAE7208421.1"/>
    <property type="molecule type" value="Genomic_DNA"/>
</dbReference>
<protein>
    <submittedName>
        <fullName evidence="1">Uncharacterized protein</fullName>
    </submittedName>
</protein>
<sequence>MANRASKTEIEFAQLKAQTATNKASNVFITTRFMPLVKTALESIEDDNEKALLEGALRLQAKNAAVRIRMESKNHWAQLFREQEGAKPVPSDASFYWQQSYVFDGFSDATMEAPPNVVRPDAVKYRLEGERLVLQASEKDAKGSSDEDLRKTRPKFTTKELQECQPQNELQLQIDNTHLAWALARAFWLHVLEGATKKVVQLEGKGWAARHLKQLADDCEVRYHHLWVRRPISDLPVPPFAAIFRTSERIMMPLLFAAQMAGECSDALLKLAVQERQMTLPKPFPDLDLEYHHFPYNCIETAEAIRILKEISNKETLSDLDRFLELQNLGTEQYEKWQNDKELSEGEDDPRQNLDYWLSTNMSDFGVGDELPSTQSP</sequence>
<organism evidence="1 2">
    <name type="scientific">Pyrenophora teres f. teres</name>
    <dbReference type="NCBI Taxonomy" id="97479"/>
    <lineage>
        <taxon>Eukaryota</taxon>
        <taxon>Fungi</taxon>
        <taxon>Dikarya</taxon>
        <taxon>Ascomycota</taxon>
        <taxon>Pezizomycotina</taxon>
        <taxon>Dothideomycetes</taxon>
        <taxon>Pleosporomycetidae</taxon>
        <taxon>Pleosporales</taxon>
        <taxon>Pleosporineae</taxon>
        <taxon>Pleosporaceae</taxon>
        <taxon>Pyrenophora</taxon>
    </lineage>
</organism>
<evidence type="ECO:0000313" key="1">
    <source>
        <dbReference type="EMBL" id="CAE7208421.1"/>
    </source>
</evidence>
<gene>
    <name evidence="1" type="ORF">PTTW11_09836</name>
</gene>
<reference evidence="1" key="1">
    <citation type="submission" date="2021-02" db="EMBL/GenBank/DDBJ databases">
        <authorList>
            <person name="Syme A R."/>
            <person name="Syme A R."/>
            <person name="Moolhuijzen P."/>
        </authorList>
    </citation>
    <scope>NUCLEOTIDE SEQUENCE</scope>
    <source>
        <strain evidence="1">W1-1</strain>
    </source>
</reference>
<dbReference type="AlphaFoldDB" id="A0A6S6WD43"/>
<name>A0A6S6WD43_9PLEO</name>
<dbReference type="Proteomes" id="UP000472372">
    <property type="component" value="Chromosome 9"/>
</dbReference>
<proteinExistence type="predicted"/>